<evidence type="ECO:0000256" key="5">
    <source>
        <dbReference type="ARBA" id="ARBA00023124"/>
    </source>
</evidence>
<dbReference type="RefSeq" id="WP_020994854.1">
    <property type="nucleotide sequence ID" value="NZ_CABMNL010000001.1"/>
</dbReference>
<accession>C3X4K5</accession>
<evidence type="ECO:0000256" key="1">
    <source>
        <dbReference type="ARBA" id="ARBA00008136"/>
    </source>
</evidence>
<proteinExistence type="inferred from homology"/>
<dbReference type="EC" id="3.4.-.-" evidence="8"/>
<dbReference type="PANTHER" id="PTHR13604:SF0">
    <property type="entry name" value="ABASIC SITE PROCESSING PROTEIN HMCES"/>
    <property type="match status" value="1"/>
</dbReference>
<evidence type="ECO:0000256" key="6">
    <source>
        <dbReference type="ARBA" id="ARBA00023125"/>
    </source>
</evidence>
<dbReference type="HOGENOM" id="CLU_035990_6_3_4"/>
<protein>
    <recommendedName>
        <fullName evidence="8">Abasic site processing protein</fullName>
        <ecNumber evidence="8">3.4.-.-</ecNumber>
    </recommendedName>
</protein>
<keyword evidence="10" id="KW-1185">Reference proteome</keyword>
<keyword evidence="3" id="KW-0227">DNA damage</keyword>
<reference evidence="9" key="1">
    <citation type="submission" date="2011-10" db="EMBL/GenBank/DDBJ databases">
        <title>The Genome Sequence of Oxalobacter formigenes HOxBLS.</title>
        <authorList>
            <consortium name="The Broad Institute Genome Sequencing Platform"/>
            <person name="Earl A."/>
            <person name="Ward D."/>
            <person name="Feldgarden M."/>
            <person name="Gevers D."/>
            <person name="Allison M.J."/>
            <person name="Humphrey S."/>
            <person name="Young S.K."/>
            <person name="Zeng Q."/>
            <person name="Gargeya S."/>
            <person name="Fitzgerald M."/>
            <person name="Haas B."/>
            <person name="Abouelleil A."/>
            <person name="Alvarado L."/>
            <person name="Arachchi H.M."/>
            <person name="Berlin A."/>
            <person name="Brown A."/>
            <person name="Chapman S.B."/>
            <person name="Chen Z."/>
            <person name="Dunbar C."/>
            <person name="Freedman E."/>
            <person name="Gearin G."/>
            <person name="Goldberg J."/>
            <person name="Griggs A."/>
            <person name="Gujja S."/>
            <person name="Heiman D."/>
            <person name="Howarth C."/>
            <person name="Larson L."/>
            <person name="Lui A."/>
            <person name="MacDonald P.J.P."/>
            <person name="Montmayeur A."/>
            <person name="Murphy C."/>
            <person name="Neiman D."/>
            <person name="Pearson M."/>
            <person name="Priest M."/>
            <person name="Roberts A."/>
            <person name="Saif S."/>
            <person name="Shea T."/>
            <person name="Shenoy N."/>
            <person name="Sisk P."/>
            <person name="Stolte C."/>
            <person name="Sykes S."/>
            <person name="Wortman J."/>
            <person name="Nusbaum C."/>
            <person name="Birren B."/>
        </authorList>
    </citation>
    <scope>NUCLEOTIDE SEQUENCE [LARGE SCALE GENOMIC DNA]</scope>
    <source>
        <strain evidence="9">HOxBLS</strain>
    </source>
</reference>
<evidence type="ECO:0000256" key="2">
    <source>
        <dbReference type="ARBA" id="ARBA00022670"/>
    </source>
</evidence>
<dbReference type="InterPro" id="IPR003738">
    <property type="entry name" value="SRAP"/>
</dbReference>
<dbReference type="Pfam" id="PF02586">
    <property type="entry name" value="SRAP"/>
    <property type="match status" value="1"/>
</dbReference>
<dbReference type="GO" id="GO:0106300">
    <property type="term" value="P:protein-DNA covalent cross-linking repair"/>
    <property type="evidence" value="ECO:0007669"/>
    <property type="project" value="InterPro"/>
</dbReference>
<evidence type="ECO:0000313" key="9">
    <source>
        <dbReference type="EMBL" id="EEO28141.2"/>
    </source>
</evidence>
<dbReference type="AlphaFoldDB" id="C3X4K5"/>
<dbReference type="EMBL" id="ACDP02000006">
    <property type="protein sequence ID" value="EEO28141.2"/>
    <property type="molecule type" value="Genomic_DNA"/>
</dbReference>
<dbReference type="GO" id="GO:0006508">
    <property type="term" value="P:proteolysis"/>
    <property type="evidence" value="ECO:0007669"/>
    <property type="project" value="UniProtKB-KW"/>
</dbReference>
<keyword evidence="7" id="KW-0456">Lyase</keyword>
<dbReference type="GO" id="GO:0016829">
    <property type="term" value="F:lyase activity"/>
    <property type="evidence" value="ECO:0007669"/>
    <property type="project" value="UniProtKB-KW"/>
</dbReference>
<evidence type="ECO:0000256" key="3">
    <source>
        <dbReference type="ARBA" id="ARBA00022763"/>
    </source>
</evidence>
<keyword evidence="2 8" id="KW-0645">Protease</keyword>
<dbReference type="GO" id="GO:0008233">
    <property type="term" value="F:peptidase activity"/>
    <property type="evidence" value="ECO:0007669"/>
    <property type="project" value="UniProtKB-KW"/>
</dbReference>
<comment type="caution">
    <text evidence="9">The sequence shown here is derived from an EMBL/GenBank/DDBJ whole genome shotgun (WGS) entry which is preliminary data.</text>
</comment>
<gene>
    <name evidence="9" type="ORF">OFAG_01294</name>
</gene>
<dbReference type="Gene3D" id="3.90.1680.10">
    <property type="entry name" value="SOS response associated peptidase-like"/>
    <property type="match status" value="1"/>
</dbReference>
<dbReference type="GO" id="GO:0003697">
    <property type="term" value="F:single-stranded DNA binding"/>
    <property type="evidence" value="ECO:0007669"/>
    <property type="project" value="InterPro"/>
</dbReference>
<sequence>MCGRFDLDPRLPGIKRIVEWHDFKIKTGEVFPSDRALVLIESNGQLAPEGMAWGFPQFNRKGVVFNARAETALRKAFFRKALLHNRVVVPTTGFYEWKAEPGMGKKVRYRFNEPGQSLTWLAGFYRVFSGEPRFTILTTDANDGMSAYHDRMPVVLHENECMDWLEGNRLDEYLTRVPPELDAQRVG</sequence>
<evidence type="ECO:0000256" key="8">
    <source>
        <dbReference type="RuleBase" id="RU364100"/>
    </source>
</evidence>
<dbReference type="Proteomes" id="UP000003973">
    <property type="component" value="Unassembled WGS sequence"/>
</dbReference>
<keyword evidence="6" id="KW-0238">DNA-binding</keyword>
<evidence type="ECO:0000256" key="7">
    <source>
        <dbReference type="ARBA" id="ARBA00023239"/>
    </source>
</evidence>
<evidence type="ECO:0000256" key="4">
    <source>
        <dbReference type="ARBA" id="ARBA00022801"/>
    </source>
</evidence>
<keyword evidence="4 8" id="KW-0378">Hydrolase</keyword>
<name>C3X4K5_9BURK</name>
<dbReference type="SUPFAM" id="SSF143081">
    <property type="entry name" value="BB1717-like"/>
    <property type="match status" value="1"/>
</dbReference>
<dbReference type="PANTHER" id="PTHR13604">
    <property type="entry name" value="DC12-RELATED"/>
    <property type="match status" value="1"/>
</dbReference>
<dbReference type="InterPro" id="IPR036590">
    <property type="entry name" value="SRAP-like"/>
</dbReference>
<comment type="similarity">
    <text evidence="1 8">Belongs to the SOS response-associated peptidase family.</text>
</comment>
<keyword evidence="5" id="KW-0190">Covalent protein-DNA linkage</keyword>
<organism evidence="9 10">
    <name type="scientific">Oxalobacter paraformigenes</name>
    <dbReference type="NCBI Taxonomy" id="556268"/>
    <lineage>
        <taxon>Bacteria</taxon>
        <taxon>Pseudomonadati</taxon>
        <taxon>Pseudomonadota</taxon>
        <taxon>Betaproteobacteria</taxon>
        <taxon>Burkholderiales</taxon>
        <taxon>Oxalobacteraceae</taxon>
        <taxon>Oxalobacter</taxon>
    </lineage>
</organism>
<dbReference type="eggNOG" id="COG2135">
    <property type="taxonomic scope" value="Bacteria"/>
</dbReference>
<evidence type="ECO:0000313" key="10">
    <source>
        <dbReference type="Proteomes" id="UP000003973"/>
    </source>
</evidence>